<keyword evidence="4" id="KW-0067">ATP-binding</keyword>
<dbReference type="InterPro" id="IPR056546">
    <property type="entry name" value="MreB_MamK-like"/>
</dbReference>
<dbReference type="InterPro" id="IPR043129">
    <property type="entry name" value="ATPase_NBD"/>
</dbReference>
<dbReference type="PANTHER" id="PTHR42749">
    <property type="entry name" value="CELL SHAPE-DETERMINING PROTEIN MREB"/>
    <property type="match status" value="1"/>
</dbReference>
<dbReference type="PANTHER" id="PTHR42749:SF1">
    <property type="entry name" value="CELL SHAPE-DETERMINING PROTEIN MREB"/>
    <property type="match status" value="1"/>
</dbReference>
<gene>
    <name evidence="5" type="ORF">MNB_SV-12-20</name>
</gene>
<dbReference type="AlphaFoldDB" id="A0A1W1BB23"/>
<organism evidence="5">
    <name type="scientific">hydrothermal vent metagenome</name>
    <dbReference type="NCBI Taxonomy" id="652676"/>
    <lineage>
        <taxon>unclassified sequences</taxon>
        <taxon>metagenomes</taxon>
        <taxon>ecological metagenomes</taxon>
    </lineage>
</organism>
<evidence type="ECO:0000256" key="3">
    <source>
        <dbReference type="ARBA" id="ARBA00022741"/>
    </source>
</evidence>
<protein>
    <submittedName>
        <fullName evidence="5">Rod shape-determining protein MreB</fullName>
    </submittedName>
</protein>
<evidence type="ECO:0000256" key="2">
    <source>
        <dbReference type="ARBA" id="ARBA00022490"/>
    </source>
</evidence>
<dbReference type="Pfam" id="PF06723">
    <property type="entry name" value="MreB_Mbl"/>
    <property type="match status" value="2"/>
</dbReference>
<dbReference type="Gene3D" id="3.30.420.40">
    <property type="match status" value="2"/>
</dbReference>
<name>A0A1W1BB23_9ZZZZ</name>
<evidence type="ECO:0000256" key="1">
    <source>
        <dbReference type="ARBA" id="ARBA00004496"/>
    </source>
</evidence>
<comment type="subcellular location">
    <subcellularLocation>
        <location evidence="1">Cytoplasm</location>
    </subcellularLocation>
</comment>
<keyword evidence="2" id="KW-0963">Cytoplasm</keyword>
<dbReference type="SUPFAM" id="SSF53067">
    <property type="entry name" value="Actin-like ATPase domain"/>
    <property type="match status" value="1"/>
</dbReference>
<keyword evidence="3" id="KW-0547">Nucleotide-binding</keyword>
<dbReference type="GO" id="GO:0005524">
    <property type="term" value="F:ATP binding"/>
    <property type="evidence" value="ECO:0007669"/>
    <property type="project" value="UniProtKB-KW"/>
</dbReference>
<accession>A0A1W1BB23</accession>
<evidence type="ECO:0000256" key="4">
    <source>
        <dbReference type="ARBA" id="ARBA00022840"/>
    </source>
</evidence>
<dbReference type="EMBL" id="FPHE01000007">
    <property type="protein sequence ID" value="SFV50618.1"/>
    <property type="molecule type" value="Genomic_DNA"/>
</dbReference>
<reference evidence="5" key="1">
    <citation type="submission" date="2016-10" db="EMBL/GenBank/DDBJ databases">
        <authorList>
            <person name="de Groot N.N."/>
        </authorList>
    </citation>
    <scope>NUCLEOTIDE SEQUENCE</scope>
</reference>
<proteinExistence type="predicted"/>
<evidence type="ECO:0000313" key="5">
    <source>
        <dbReference type="EMBL" id="SFV50618.1"/>
    </source>
</evidence>
<dbReference type="GO" id="GO:0005737">
    <property type="term" value="C:cytoplasm"/>
    <property type="evidence" value="ECO:0007669"/>
    <property type="project" value="UniProtKB-SubCell"/>
</dbReference>
<sequence length="204" mass="22505">MIVDMGAGTTDIAIVASGGIVYGKSIKTAGDMIDRAIIEYLKNRFNLIVSNLEAERIKKEIGTAIQLQKELFMELNYLDQATSLVKSVRVTSKDIQEAIKRPLEDIAKAINEVLAYSYLTKEEKIQIEKTGAIKKDTLSDNKSMDLMSDIAQNGIVLSGGSALIQGMDRYLESIINIPVRVSSEPLFDTIKGIGMVLEEIDLFE</sequence>